<feature type="domain" description="Glycosyltransferase subfamily 4-like N-terminal" evidence="2">
    <location>
        <begin position="14"/>
        <end position="191"/>
    </location>
</feature>
<dbReference type="CDD" id="cd03804">
    <property type="entry name" value="GT4_WbaZ-like"/>
    <property type="match status" value="1"/>
</dbReference>
<dbReference type="EMBL" id="LXKT01000013">
    <property type="protein sequence ID" value="OCJ37525.1"/>
    <property type="molecule type" value="Genomic_DNA"/>
</dbReference>
<evidence type="ECO:0000313" key="3">
    <source>
        <dbReference type="EMBL" id="NTC28468.1"/>
    </source>
</evidence>
<dbReference type="EMBL" id="JAAMAY010000014">
    <property type="protein sequence ID" value="NTC28468.1"/>
    <property type="molecule type" value="Genomic_DNA"/>
</dbReference>
<dbReference type="InterPro" id="IPR050194">
    <property type="entry name" value="Glycosyltransferase_grp1"/>
</dbReference>
<evidence type="ECO:0000259" key="1">
    <source>
        <dbReference type="Pfam" id="PF00534"/>
    </source>
</evidence>
<gene>
    <name evidence="4" type="ORF">A6U91_04690</name>
    <name evidence="3" type="ORF">G6M46_09890</name>
    <name evidence="5" type="ORF">G6M86_22230</name>
</gene>
<dbReference type="RefSeq" id="WP_003510798.1">
    <property type="nucleotide sequence ID" value="NC_015508.1"/>
</dbReference>
<dbReference type="PANTHER" id="PTHR45947:SF3">
    <property type="entry name" value="SULFOQUINOVOSYL TRANSFERASE SQD2"/>
    <property type="match status" value="1"/>
</dbReference>
<dbReference type="Proteomes" id="UP000093451">
    <property type="component" value="Unassembled WGS sequence"/>
</dbReference>
<dbReference type="AlphaFoldDB" id="A0A1B9V010"/>
<dbReference type="GO" id="GO:0016757">
    <property type="term" value="F:glycosyltransferase activity"/>
    <property type="evidence" value="ECO:0007669"/>
    <property type="project" value="InterPro"/>
</dbReference>
<evidence type="ECO:0000313" key="4">
    <source>
        <dbReference type="EMBL" id="OCJ37525.1"/>
    </source>
</evidence>
<evidence type="ECO:0000259" key="2">
    <source>
        <dbReference type="Pfam" id="PF13439"/>
    </source>
</evidence>
<name>A0A1B9V010_AGRTU</name>
<feature type="domain" description="Glycosyl transferase family 1" evidence="1">
    <location>
        <begin position="197"/>
        <end position="341"/>
    </location>
</feature>
<dbReference type="SUPFAM" id="SSF53756">
    <property type="entry name" value="UDP-Glycosyltransferase/glycogen phosphorylase"/>
    <property type="match status" value="1"/>
</dbReference>
<dbReference type="InterPro" id="IPR001296">
    <property type="entry name" value="Glyco_trans_1"/>
</dbReference>
<protein>
    <submittedName>
        <fullName evidence="4">Glycosyl transferase family 1</fullName>
    </submittedName>
    <submittedName>
        <fullName evidence="3">Glycosyltransferase family 4 protein</fullName>
    </submittedName>
</protein>
<dbReference type="Pfam" id="PF00534">
    <property type="entry name" value="Glycos_transf_1"/>
    <property type="match status" value="1"/>
</dbReference>
<dbReference type="KEGG" id="atf:Ach5_31190"/>
<reference evidence="4 6" key="1">
    <citation type="journal article" date="2016" name="PeerJ">
        <title>Gall-ID: tools for genotyping gall-causing phytopathogenic bacteria.</title>
        <authorList>
            <person name="Davis E.W.II."/>
            <person name="Weisberg A.J."/>
            <person name="Tabima J.F."/>
            <person name="Grunwald N.J."/>
            <person name="Chang J.H."/>
        </authorList>
    </citation>
    <scope>NUCLEOTIDE SEQUENCE [LARGE SCALE GENOMIC DNA]</scope>
    <source>
        <strain evidence="4 6">N2/73</strain>
    </source>
</reference>
<sequence>MKTAIVHDWLTDRGGAEKVLHNLLEIYPDADLYCLVDFMSDRDRGFLGGRPVNTSFIQKLPFARKKYRSYLPLMPLAVEQFDLSGYDLVISSSYAVAKGVITGPGQFHVSYIHSPIRYAWDLQHQYLKESKLSRGFASWIARAVLHYIRMWDIRTANGVDLMTVNSKFIRSRVRKCYGRDSTVIYPPVDTSHLSPSDLKGDYFVTASRLVPYKKVHLIVEAFAKMPDRRLVVIGDGPDMKRIKEIATPNVEILGFVGNDELHKYMAEAKAFVFAAEDDFGIVPVESQALGTPVIAYGKGGVLETVVPLGASNQPTGLYFREQTPEAICAAVQEFVDNSDSFDKNACVDNAARFSSERFLREFADTVNFALAERA</sequence>
<reference evidence="5" key="3">
    <citation type="submission" date="2020-02" db="EMBL/GenBank/DDBJ databases">
        <title>Unexpected conservation and global transmission of agrobacterial virulence plasmids.</title>
        <authorList>
            <person name="Weisberg A.J."/>
            <person name="Davis E.W. II"/>
            <person name="Tabima J.R."/>
            <person name="Belcher M.S."/>
            <person name="Miller M."/>
            <person name="Kuo C.-H."/>
            <person name="Loper J.E."/>
            <person name="Grunwald N.J."/>
            <person name="Putnam M.L."/>
            <person name="Chang J.H."/>
        </authorList>
    </citation>
    <scope>NUCLEOTIDE SEQUENCE</scope>
    <source>
        <strain evidence="5">Q15/94</strain>
    </source>
</reference>
<proteinExistence type="predicted"/>
<accession>A0A1B9V010</accession>
<organism evidence="3 7">
    <name type="scientific">Agrobacterium tumefaciens</name>
    <dbReference type="NCBI Taxonomy" id="358"/>
    <lineage>
        <taxon>Bacteria</taxon>
        <taxon>Pseudomonadati</taxon>
        <taxon>Pseudomonadota</taxon>
        <taxon>Alphaproteobacteria</taxon>
        <taxon>Hyphomicrobiales</taxon>
        <taxon>Rhizobiaceae</taxon>
        <taxon>Rhizobium/Agrobacterium group</taxon>
        <taxon>Agrobacterium</taxon>
        <taxon>Agrobacterium tumefaciens complex</taxon>
    </lineage>
</organism>
<evidence type="ECO:0000313" key="6">
    <source>
        <dbReference type="Proteomes" id="UP000093451"/>
    </source>
</evidence>
<keyword evidence="4" id="KW-0808">Transferase</keyword>
<accession>A0AA86KRD1</accession>
<reference evidence="3" key="2">
    <citation type="journal article" date="2020" name="Science">
        <title>Unexpected conservation and global transmission of agrobacterial virulence plasmids.</title>
        <authorList>
            <person name="Weisberg A.J."/>
            <person name="Davis E.W. 2nd"/>
            <person name="Tabima J."/>
            <person name="Belcher M.S."/>
            <person name="Miller M."/>
            <person name="Kuo C.H."/>
            <person name="Loper J.E."/>
            <person name="Grunwald N.J."/>
            <person name="Putnam M.L."/>
            <person name="Chang J.H."/>
        </authorList>
    </citation>
    <scope>NUCLEOTIDE SEQUENCE</scope>
    <source>
        <strain evidence="3">17-1853-1a</strain>
    </source>
</reference>
<dbReference type="Proteomes" id="UP000663946">
    <property type="component" value="Chromosome 2"/>
</dbReference>
<evidence type="ECO:0000313" key="7">
    <source>
        <dbReference type="Proteomes" id="UP000702952"/>
    </source>
</evidence>
<dbReference type="InterPro" id="IPR028098">
    <property type="entry name" value="Glyco_trans_4-like_N"/>
</dbReference>
<dbReference type="Pfam" id="PF13439">
    <property type="entry name" value="Glyco_transf_4"/>
    <property type="match status" value="1"/>
</dbReference>
<dbReference type="OrthoDB" id="9801573at2"/>
<dbReference type="PANTHER" id="PTHR45947">
    <property type="entry name" value="SULFOQUINOVOSYL TRANSFERASE SQD2"/>
    <property type="match status" value="1"/>
</dbReference>
<dbReference type="EMBL" id="CP049217">
    <property type="protein sequence ID" value="QTG15964.1"/>
    <property type="molecule type" value="Genomic_DNA"/>
</dbReference>
<dbReference type="Gene3D" id="3.40.50.2000">
    <property type="entry name" value="Glycogen Phosphorylase B"/>
    <property type="match status" value="2"/>
</dbReference>
<dbReference type="Proteomes" id="UP000702952">
    <property type="component" value="Unassembled WGS sequence"/>
</dbReference>
<evidence type="ECO:0000313" key="5">
    <source>
        <dbReference type="EMBL" id="QTG15964.1"/>
    </source>
</evidence>